<organism evidence="2 3">
    <name type="scientific">Gossypium anomalum</name>
    <dbReference type="NCBI Taxonomy" id="47600"/>
    <lineage>
        <taxon>Eukaryota</taxon>
        <taxon>Viridiplantae</taxon>
        <taxon>Streptophyta</taxon>
        <taxon>Embryophyta</taxon>
        <taxon>Tracheophyta</taxon>
        <taxon>Spermatophyta</taxon>
        <taxon>Magnoliopsida</taxon>
        <taxon>eudicotyledons</taxon>
        <taxon>Gunneridae</taxon>
        <taxon>Pentapetalae</taxon>
        <taxon>rosids</taxon>
        <taxon>malvids</taxon>
        <taxon>Malvales</taxon>
        <taxon>Malvaceae</taxon>
        <taxon>Malvoideae</taxon>
        <taxon>Gossypium</taxon>
    </lineage>
</organism>
<dbReference type="InterPro" id="IPR044730">
    <property type="entry name" value="RNase_H-like_dom_plant"/>
</dbReference>
<dbReference type="InterPro" id="IPR052929">
    <property type="entry name" value="RNase_H-like_EbsB-rel"/>
</dbReference>
<dbReference type="InterPro" id="IPR002156">
    <property type="entry name" value="RNaseH_domain"/>
</dbReference>
<dbReference type="GO" id="GO:0004523">
    <property type="term" value="F:RNA-DNA hybrid ribonuclease activity"/>
    <property type="evidence" value="ECO:0007669"/>
    <property type="project" value="InterPro"/>
</dbReference>
<dbReference type="PANTHER" id="PTHR47074">
    <property type="entry name" value="BNAC02G40300D PROTEIN"/>
    <property type="match status" value="1"/>
</dbReference>
<evidence type="ECO:0000313" key="2">
    <source>
        <dbReference type="EMBL" id="KAG8500953.1"/>
    </source>
</evidence>
<comment type="caution">
    <text evidence="2">The sequence shown here is derived from an EMBL/GenBank/DDBJ whole genome shotgun (WGS) entry which is preliminary data.</text>
</comment>
<dbReference type="InterPro" id="IPR012337">
    <property type="entry name" value="RNaseH-like_sf"/>
</dbReference>
<name>A0A8J5ZFA9_9ROSI</name>
<keyword evidence="3" id="KW-1185">Reference proteome</keyword>
<gene>
    <name evidence="2" type="ORF">CXB51_002956</name>
</gene>
<dbReference type="InterPro" id="IPR036397">
    <property type="entry name" value="RNaseH_sf"/>
</dbReference>
<dbReference type="GO" id="GO:0003676">
    <property type="term" value="F:nucleic acid binding"/>
    <property type="evidence" value="ECO:0007669"/>
    <property type="project" value="InterPro"/>
</dbReference>
<sequence length="244" mass="27224">MGDARVSIGVTSPFYVALRDLVGSVSGTTKTLEHIFRDCPSIAGIWADLHITWPSEISDSCSQDRLFYIVQVFPITLSRKEKLPGRLIGPEQWPPPDGCCLKINFDATFHAPSRTSCAGVVVSRNIPSIFAAEAIAYLQVVCLGLALRFSDVVVEGDTLTVIRKANSFWSDTLVLGAYIRDIKRWAGFFRQCEFKHVFRTGNTVVDLLAKEELKAGLDFYLCGRVPDFMQRTVECDRRVVLRGD</sequence>
<dbReference type="Gene3D" id="3.30.420.10">
    <property type="entry name" value="Ribonuclease H-like superfamily/Ribonuclease H"/>
    <property type="match status" value="1"/>
</dbReference>
<protein>
    <recommendedName>
        <fullName evidence="1">RNase H type-1 domain-containing protein</fullName>
    </recommendedName>
</protein>
<evidence type="ECO:0000259" key="1">
    <source>
        <dbReference type="Pfam" id="PF13456"/>
    </source>
</evidence>
<dbReference type="OrthoDB" id="993994at2759"/>
<dbReference type="AlphaFoldDB" id="A0A8J5ZFA9"/>
<dbReference type="CDD" id="cd06222">
    <property type="entry name" value="RNase_H_like"/>
    <property type="match status" value="1"/>
</dbReference>
<dbReference type="EMBL" id="JAHUZN010000002">
    <property type="protein sequence ID" value="KAG8500953.1"/>
    <property type="molecule type" value="Genomic_DNA"/>
</dbReference>
<dbReference type="Pfam" id="PF13456">
    <property type="entry name" value="RVT_3"/>
    <property type="match status" value="1"/>
</dbReference>
<reference evidence="2 3" key="1">
    <citation type="journal article" date="2021" name="bioRxiv">
        <title>The Gossypium anomalum genome as a resource for cotton improvement and evolutionary analysis of hybrid incompatibility.</title>
        <authorList>
            <person name="Grover C.E."/>
            <person name="Yuan D."/>
            <person name="Arick M.A."/>
            <person name="Miller E.R."/>
            <person name="Hu G."/>
            <person name="Peterson D.G."/>
            <person name="Wendel J.F."/>
            <person name="Udall J.A."/>
        </authorList>
    </citation>
    <scope>NUCLEOTIDE SEQUENCE [LARGE SCALE GENOMIC DNA]</scope>
    <source>
        <strain evidence="2">JFW-Udall</strain>
        <tissue evidence="2">Leaf</tissue>
    </source>
</reference>
<dbReference type="SUPFAM" id="SSF53098">
    <property type="entry name" value="Ribonuclease H-like"/>
    <property type="match status" value="1"/>
</dbReference>
<dbReference type="Proteomes" id="UP000701853">
    <property type="component" value="Chromosome 2"/>
</dbReference>
<feature type="domain" description="RNase H type-1" evidence="1">
    <location>
        <begin position="125"/>
        <end position="211"/>
    </location>
</feature>
<proteinExistence type="predicted"/>
<dbReference type="PANTHER" id="PTHR47074:SF61">
    <property type="entry name" value="RNASE H TYPE-1 DOMAIN-CONTAINING PROTEIN"/>
    <property type="match status" value="1"/>
</dbReference>
<accession>A0A8J5ZFA9</accession>
<evidence type="ECO:0000313" key="3">
    <source>
        <dbReference type="Proteomes" id="UP000701853"/>
    </source>
</evidence>